<evidence type="ECO:0000313" key="3">
    <source>
        <dbReference type="Proteomes" id="UP000240424"/>
    </source>
</evidence>
<gene>
    <name evidence="2" type="ORF">MNAB215_5830</name>
</gene>
<evidence type="ECO:0000313" key="2">
    <source>
        <dbReference type="EMBL" id="SPM43604.1"/>
    </source>
</evidence>
<dbReference type="STRING" id="1841861.GCA_900157365_04149"/>
<name>A0A2U3PIL1_9MYCO</name>
<organism evidence="2 3">
    <name type="scientific">Mycobacterium numidiamassiliense</name>
    <dbReference type="NCBI Taxonomy" id="1841861"/>
    <lineage>
        <taxon>Bacteria</taxon>
        <taxon>Bacillati</taxon>
        <taxon>Actinomycetota</taxon>
        <taxon>Actinomycetes</taxon>
        <taxon>Mycobacteriales</taxon>
        <taxon>Mycobacteriaceae</taxon>
        <taxon>Mycobacterium</taxon>
    </lineage>
</organism>
<feature type="domain" description="DUF732" evidence="1">
    <location>
        <begin position="39"/>
        <end position="108"/>
    </location>
</feature>
<dbReference type="AlphaFoldDB" id="A0A2U3PIL1"/>
<feature type="non-terminal residue" evidence="2">
    <location>
        <position position="1"/>
    </location>
</feature>
<reference evidence="2 3" key="1">
    <citation type="submission" date="2017-01" db="EMBL/GenBank/DDBJ databases">
        <authorList>
            <consortium name="Urmite Genomes"/>
        </authorList>
    </citation>
    <scope>NUCLEOTIDE SEQUENCE [LARGE SCALE GENOMIC DNA]</scope>
    <source>
        <strain evidence="2 3">AB215</strain>
    </source>
</reference>
<protein>
    <submittedName>
        <fullName evidence="2">Mycobacterium numidiamassiliense ORFan</fullName>
    </submittedName>
</protein>
<sequence>VQSDFPALTEAQAKTVERAAVAAYCPQFTDLIAVNGPAADRQYLQELARFNIPVTDPARAIAAAHWVCDQLTSGTTQADVVREMLVQGFIRDTATGTVVAATGNYCPQFRGPLPTR</sequence>
<keyword evidence="3" id="KW-1185">Reference proteome</keyword>
<dbReference type="EMBL" id="FUEZ01000004">
    <property type="protein sequence ID" value="SPM43604.1"/>
    <property type="molecule type" value="Genomic_DNA"/>
</dbReference>
<evidence type="ECO:0000259" key="1">
    <source>
        <dbReference type="Pfam" id="PF05305"/>
    </source>
</evidence>
<accession>A0A2U3PIL1</accession>
<dbReference type="Proteomes" id="UP000240424">
    <property type="component" value="Unassembled WGS sequence"/>
</dbReference>
<dbReference type="Pfam" id="PF05305">
    <property type="entry name" value="DUF732"/>
    <property type="match status" value="1"/>
</dbReference>
<proteinExistence type="predicted"/>
<dbReference type="InterPro" id="IPR007969">
    <property type="entry name" value="DUF732"/>
</dbReference>